<dbReference type="InterPro" id="IPR052055">
    <property type="entry name" value="Hepadnavirus_pol/RT"/>
</dbReference>
<dbReference type="Pfam" id="PF23088">
    <property type="entry name" value="DUF7047"/>
    <property type="match status" value="1"/>
</dbReference>
<dbReference type="InterPro" id="IPR043128">
    <property type="entry name" value="Rev_trsase/Diguanyl_cyclase"/>
</dbReference>
<dbReference type="WBParaSite" id="TMUE_0000000126.1">
    <property type="protein sequence ID" value="TMUE_0000000126.1"/>
    <property type="gene ID" value="WBGene00296074"/>
</dbReference>
<dbReference type="PANTHER" id="PTHR33050">
    <property type="entry name" value="REVERSE TRANSCRIPTASE DOMAIN-CONTAINING PROTEIN"/>
    <property type="match status" value="1"/>
</dbReference>
<feature type="domain" description="Reverse transcriptase" evidence="1">
    <location>
        <begin position="289"/>
        <end position="403"/>
    </location>
</feature>
<evidence type="ECO:0000259" key="1">
    <source>
        <dbReference type="Pfam" id="PF00078"/>
    </source>
</evidence>
<dbReference type="InterPro" id="IPR000477">
    <property type="entry name" value="RT_dom"/>
</dbReference>
<dbReference type="SUPFAM" id="SSF56672">
    <property type="entry name" value="DNA/RNA polymerases"/>
    <property type="match status" value="1"/>
</dbReference>
<reference evidence="3" key="1">
    <citation type="submission" date="2014-03" db="EMBL/GenBank/DDBJ databases">
        <title>The whipworm genome and dual-species transcriptomics of an intimate host-pathogen interaction.</title>
        <authorList>
            <person name="Foth B.J."/>
            <person name="Tsai I.J."/>
            <person name="Reid A.J."/>
            <person name="Bancroft A.J."/>
            <person name="Nichol S."/>
            <person name="Tracey A."/>
            <person name="Holroyd N."/>
            <person name="Cotton J.A."/>
            <person name="Stanley E.J."/>
            <person name="Zarowiecki M."/>
            <person name="Liu J.Z."/>
            <person name="Huckvale T."/>
            <person name="Cooper P.J."/>
            <person name="Grencis R.K."/>
            <person name="Berriman M."/>
        </authorList>
    </citation>
    <scope>NUCLEOTIDE SEQUENCE [LARGE SCALE GENOMIC DNA]</scope>
    <source>
        <strain evidence="3">Edinburgh</strain>
    </source>
</reference>
<dbReference type="Pfam" id="PF00078">
    <property type="entry name" value="RVT_1"/>
    <property type="match status" value="1"/>
</dbReference>
<feature type="domain" description="DUF7047" evidence="2">
    <location>
        <begin position="464"/>
        <end position="525"/>
    </location>
</feature>
<proteinExistence type="predicted"/>
<sequence>MSGRIRTEMFLLRWRRALRQKLSDPEAESWRWQKGDWTGLTVWNARPSPVWCVSYRSCPSGKRLWGLGVGAGLPPSCALTRAVPTVRLEIDGIPRGVLVDTGCSKCVAHVATCGNWKIRRFSITTVDGMESRCRGSGVVCLKLPSGAQATVDVIVADSRPLGFDFDLDMNGFKALGGVIVDEHLQVRLGTEAAAVCAANVGPITLEEQDFTVTYDPASRAWTAAWSDGKRLTVLKNLGKEHSPSIRARPAYEEELRKWIQNGWLIPYDTRRHGPAMGLIPLMAVVQRNKGKVRPVMDFRELNDYMETYTANADVFADKMREWWRQGVNVSMIDLKSAYLQIHVDEALWPYQAVEVKGRRYCLTRLGFGLNVAPLVMKIVLGFVLTQETSVKAGTSAYIDDIQVNEDVVNVSCVEQELEHFGVQCKASERVVDCARVLGLTVWGDYGDLRWRRRRGIGDVAQKLTRRTVFPYCSELVGHLLVYGWLRVGASFAKRRITAATKTWDEPADDDAIRSLLEEITARVRENDPAKGRRQLPGPWHCAGSERLRCGRRCVVAPG</sequence>
<evidence type="ECO:0000313" key="4">
    <source>
        <dbReference type="WBParaSite" id="TMUE_0000000126.1"/>
    </source>
</evidence>
<organism evidence="3 4">
    <name type="scientific">Trichuris muris</name>
    <name type="common">Mouse whipworm</name>
    <dbReference type="NCBI Taxonomy" id="70415"/>
    <lineage>
        <taxon>Eukaryota</taxon>
        <taxon>Metazoa</taxon>
        <taxon>Ecdysozoa</taxon>
        <taxon>Nematoda</taxon>
        <taxon>Enoplea</taxon>
        <taxon>Dorylaimia</taxon>
        <taxon>Trichinellida</taxon>
        <taxon>Trichuridae</taxon>
        <taxon>Trichuris</taxon>
    </lineage>
</organism>
<name>A0A5S6PYT2_TRIMR</name>
<evidence type="ECO:0000259" key="2">
    <source>
        <dbReference type="Pfam" id="PF23088"/>
    </source>
</evidence>
<protein>
    <submittedName>
        <fullName evidence="4 5">Reverse transcriptase domain-containing protein</fullName>
    </submittedName>
</protein>
<dbReference type="InterPro" id="IPR043502">
    <property type="entry name" value="DNA/RNA_pol_sf"/>
</dbReference>
<keyword evidence="3" id="KW-1185">Reference proteome</keyword>
<dbReference type="Gene3D" id="3.30.70.270">
    <property type="match status" value="1"/>
</dbReference>
<evidence type="ECO:0000313" key="5">
    <source>
        <dbReference type="WBParaSite" id="TMUE_2000010077.1"/>
    </source>
</evidence>
<evidence type="ECO:0000313" key="3">
    <source>
        <dbReference type="Proteomes" id="UP000046395"/>
    </source>
</evidence>
<dbReference type="Proteomes" id="UP000046395">
    <property type="component" value="Unassembled WGS sequence"/>
</dbReference>
<dbReference type="WBParaSite" id="TMUE_2000010077.1">
    <property type="protein sequence ID" value="TMUE_2000010077.1"/>
    <property type="gene ID" value="WBGene00300835"/>
</dbReference>
<dbReference type="Gene3D" id="3.10.10.10">
    <property type="entry name" value="HIV Type 1 Reverse Transcriptase, subunit A, domain 1"/>
    <property type="match status" value="1"/>
</dbReference>
<reference evidence="4 5" key="2">
    <citation type="submission" date="2019-12" db="UniProtKB">
        <authorList>
            <consortium name="WormBaseParasite"/>
        </authorList>
    </citation>
    <scope>IDENTIFICATION</scope>
</reference>
<dbReference type="InterPro" id="IPR055475">
    <property type="entry name" value="DUF7047"/>
</dbReference>
<dbReference type="PANTHER" id="PTHR33050:SF7">
    <property type="entry name" value="RIBONUCLEASE H"/>
    <property type="match status" value="1"/>
</dbReference>
<accession>A0A5S6PYT2</accession>
<dbReference type="AlphaFoldDB" id="A0A5S6PYT2"/>